<evidence type="ECO:0000256" key="4">
    <source>
        <dbReference type="ARBA" id="ARBA00022692"/>
    </source>
</evidence>
<dbReference type="Pfam" id="PF13632">
    <property type="entry name" value="Glyco_trans_2_3"/>
    <property type="match status" value="1"/>
</dbReference>
<evidence type="ECO:0000256" key="7">
    <source>
        <dbReference type="SAM" id="Phobius"/>
    </source>
</evidence>
<comment type="caution">
    <text evidence="9">The sequence shown here is derived from an EMBL/GenBank/DDBJ whole genome shotgun (WGS) entry which is preliminary data.</text>
</comment>
<dbReference type="AlphaFoldDB" id="A0A549T037"/>
<keyword evidence="6 7" id="KW-0472">Membrane</keyword>
<feature type="transmembrane region" description="Helical" evidence="7">
    <location>
        <begin position="190"/>
        <end position="208"/>
    </location>
</feature>
<evidence type="ECO:0000313" key="9">
    <source>
        <dbReference type="EMBL" id="TRL35244.1"/>
    </source>
</evidence>
<dbReference type="Proteomes" id="UP000316801">
    <property type="component" value="Unassembled WGS sequence"/>
</dbReference>
<evidence type="ECO:0000256" key="1">
    <source>
        <dbReference type="ARBA" id="ARBA00004141"/>
    </source>
</evidence>
<reference evidence="9 10" key="1">
    <citation type="submission" date="2019-07" db="EMBL/GenBank/DDBJ databases">
        <title>Ln-dependent methylotrophs.</title>
        <authorList>
            <person name="Tani A."/>
        </authorList>
    </citation>
    <scope>NUCLEOTIDE SEQUENCE [LARGE SCALE GENOMIC DNA]</scope>
    <source>
        <strain evidence="9 10">SM12</strain>
    </source>
</reference>
<keyword evidence="5 7" id="KW-1133">Transmembrane helix</keyword>
<dbReference type="PANTHER" id="PTHR43867">
    <property type="entry name" value="CELLULOSE SYNTHASE CATALYTIC SUBUNIT A [UDP-FORMING]"/>
    <property type="match status" value="1"/>
</dbReference>
<protein>
    <submittedName>
        <fullName evidence="9">Glycosyltransferase</fullName>
    </submittedName>
</protein>
<evidence type="ECO:0000256" key="2">
    <source>
        <dbReference type="ARBA" id="ARBA00022676"/>
    </source>
</evidence>
<dbReference type="PANTHER" id="PTHR43867:SF2">
    <property type="entry name" value="CELLULOSE SYNTHASE CATALYTIC SUBUNIT A [UDP-FORMING]"/>
    <property type="match status" value="1"/>
</dbReference>
<dbReference type="GO" id="GO:0016020">
    <property type="term" value="C:membrane"/>
    <property type="evidence" value="ECO:0007669"/>
    <property type="project" value="UniProtKB-SubCell"/>
</dbReference>
<dbReference type="EMBL" id="VJMG01000068">
    <property type="protein sequence ID" value="TRL35244.1"/>
    <property type="molecule type" value="Genomic_DNA"/>
</dbReference>
<name>A0A549T037_9HYPH</name>
<feature type="transmembrane region" description="Helical" evidence="7">
    <location>
        <begin position="214"/>
        <end position="233"/>
    </location>
</feature>
<proteinExistence type="predicted"/>
<comment type="subcellular location">
    <subcellularLocation>
        <location evidence="1">Membrane</location>
        <topology evidence="1">Multi-pass membrane protein</topology>
    </subcellularLocation>
</comment>
<evidence type="ECO:0000256" key="6">
    <source>
        <dbReference type="ARBA" id="ARBA00023136"/>
    </source>
</evidence>
<keyword evidence="3 9" id="KW-0808">Transferase</keyword>
<organism evidence="9 10">
    <name type="scientific">Rhizobium straminoryzae</name>
    <dbReference type="NCBI Taxonomy" id="1387186"/>
    <lineage>
        <taxon>Bacteria</taxon>
        <taxon>Pseudomonadati</taxon>
        <taxon>Pseudomonadota</taxon>
        <taxon>Alphaproteobacteria</taxon>
        <taxon>Hyphomicrobiales</taxon>
        <taxon>Rhizobiaceae</taxon>
        <taxon>Rhizobium/Agrobacterium group</taxon>
        <taxon>Rhizobium</taxon>
    </lineage>
</organism>
<dbReference type="SUPFAM" id="SSF53448">
    <property type="entry name" value="Nucleotide-diphospho-sugar transferases"/>
    <property type="match status" value="1"/>
</dbReference>
<keyword evidence="10" id="KW-1185">Reference proteome</keyword>
<evidence type="ECO:0000313" key="10">
    <source>
        <dbReference type="Proteomes" id="UP000316801"/>
    </source>
</evidence>
<dbReference type="GO" id="GO:0016757">
    <property type="term" value="F:glycosyltransferase activity"/>
    <property type="evidence" value="ECO:0007669"/>
    <property type="project" value="UniProtKB-KW"/>
</dbReference>
<dbReference type="InterPro" id="IPR050321">
    <property type="entry name" value="Glycosyltr_2/OpgH_subfam"/>
</dbReference>
<sequence length="639" mass="71660">MAELRKLVQAQRGWRHILDAGQEDDTEASVLVTLGFSALRIAELAADAAENGTTIEAELLHTGELTEQAYYRRIAHFFRLPFLEHIDPATVMDLDGLDTQLCQPLQVRMIFPNRAPQIAMVPRAEKLPEFAALLAKKPELRDGLVITTPSVLRAAVWEAGSARRVRKAATELFDTQPHLSARVITTGSQGLVVGSFVTALVAVCIAAPDRMLPLLHGIIAILYFSCLALRMLAIIEQRHQRRKGTVVALPPETSLPVYSVMVAIYREADMVPQLIASLQRLEWPRSRLDIKIVCERDDSETLAALAALELPPHFEVVKVPPYHPRTKPKALAYALSAARGEFLAIYDAEDRPHPGQLKEAYRRFRTSGPELACLQAPLIISNVDENHISALFAMEYAALFRGLLPMLARYRMPLPLGGTSNHFRTAVLRQVGGWDPFNVTEDADLGLRLYRLGYRSETLRCQTLEEAPIARSVWIGQRTRWFKGWLQTWLVMTRHPLLTTRQMGWRAMLVFHLLIGGMLFSALMHPLIVVLFLKAVLLLVQTPLSDIATLTLGLMLMDGLNVVASYLVFLGLGMGSMIGLEKVKVGRRWIAVPMHWMMSSYAAWRAVNELRTNPFFWKKTPHRPARGRAPEPVNNQTGR</sequence>
<evidence type="ECO:0000256" key="3">
    <source>
        <dbReference type="ARBA" id="ARBA00022679"/>
    </source>
</evidence>
<dbReference type="InterPro" id="IPR029044">
    <property type="entry name" value="Nucleotide-diphossugar_trans"/>
</dbReference>
<keyword evidence="2" id="KW-0328">Glycosyltransferase</keyword>
<accession>A0A549T037</accession>
<feature type="transmembrane region" description="Helical" evidence="7">
    <location>
        <begin position="509"/>
        <end position="540"/>
    </location>
</feature>
<feature type="domain" description="Glycosyltransferase 2-like" evidence="8">
    <location>
        <begin position="345"/>
        <end position="541"/>
    </location>
</feature>
<keyword evidence="4 7" id="KW-0812">Transmembrane</keyword>
<gene>
    <name evidence="9" type="ORF">FNA46_20550</name>
</gene>
<dbReference type="InterPro" id="IPR001173">
    <property type="entry name" value="Glyco_trans_2-like"/>
</dbReference>
<evidence type="ECO:0000259" key="8">
    <source>
        <dbReference type="Pfam" id="PF13632"/>
    </source>
</evidence>
<evidence type="ECO:0000256" key="5">
    <source>
        <dbReference type="ARBA" id="ARBA00022989"/>
    </source>
</evidence>
<dbReference type="Gene3D" id="3.90.550.10">
    <property type="entry name" value="Spore Coat Polysaccharide Biosynthesis Protein SpsA, Chain A"/>
    <property type="match status" value="1"/>
</dbReference>